<evidence type="ECO:0000313" key="3">
    <source>
        <dbReference type="Proteomes" id="UP001155280"/>
    </source>
</evidence>
<dbReference type="RefSeq" id="WP_241550074.1">
    <property type="nucleotide sequence ID" value="NZ_JANCNS010000001.1"/>
</dbReference>
<accession>A0A9X2KW99</accession>
<comment type="caution">
    <text evidence="2">The sequence shown here is derived from an EMBL/GenBank/DDBJ whole genome shotgun (WGS) entry which is preliminary data.</text>
</comment>
<dbReference type="AlphaFoldDB" id="A0A9X2KW99"/>
<keyword evidence="1" id="KW-0812">Transmembrane</keyword>
<dbReference type="InterPro" id="IPR046674">
    <property type="entry name" value="DUF6544"/>
</dbReference>
<reference evidence="2" key="1">
    <citation type="submission" date="2022-07" db="EMBL/GenBank/DDBJ databases">
        <title>Gramela sediminis sp. nov., isolated from deep-sea sediment of the Indian Ocean.</title>
        <authorList>
            <person name="Shi H."/>
        </authorList>
    </citation>
    <scope>NUCLEOTIDE SEQUENCE</scope>
    <source>
        <strain evidence="2">GC03-9</strain>
    </source>
</reference>
<sequence length="359" mass="41154">MMRTVFAILLFLHLLIHLIGLGKASGWITNSQTFINSNQTYLWWLAVLLLMVTSLFFLLKKPVWTLLAITAVIASQVLIIINGELIFLGSFINLIILLVSIVTIAGWQFQNAYQNERIRAIKTYQKKTKMLTPEDIAHLPELVQHYITQCGFVGRPKVEILSIRFTGEMREKGKGWFPFRSQQFNTISTPSRHFFMKAIYMGIPTKGYHSYTGKTAKMCIKAFSLFKVVSLQTEELLVSEMVTYLNDICLFAPAALIDEQFQLEQTGKDSVKVVYSHQGRSVSAMLKFDDSGRLLDFYSNDRFDVNTNKKCMFSTPVGTYKDFGGYHLPTYGEATWNLPEEDFVYGKFNLEEIEFNPKE</sequence>
<organism evidence="2 3">
    <name type="scientific">Christiangramia oceanisediminis</name>
    <dbReference type="NCBI Taxonomy" id="2920386"/>
    <lineage>
        <taxon>Bacteria</taxon>
        <taxon>Pseudomonadati</taxon>
        <taxon>Bacteroidota</taxon>
        <taxon>Flavobacteriia</taxon>
        <taxon>Flavobacteriales</taxon>
        <taxon>Flavobacteriaceae</taxon>
        <taxon>Christiangramia</taxon>
    </lineage>
</organism>
<keyword evidence="1" id="KW-1133">Transmembrane helix</keyword>
<dbReference type="Pfam" id="PF20181">
    <property type="entry name" value="DUF6544"/>
    <property type="match status" value="1"/>
</dbReference>
<keyword evidence="3" id="KW-1185">Reference proteome</keyword>
<feature type="transmembrane region" description="Helical" evidence="1">
    <location>
        <begin position="87"/>
        <end position="109"/>
    </location>
</feature>
<name>A0A9X2KW99_9FLAO</name>
<evidence type="ECO:0000256" key="1">
    <source>
        <dbReference type="SAM" id="Phobius"/>
    </source>
</evidence>
<protein>
    <submittedName>
        <fullName evidence="2">Uncharacterized protein</fullName>
    </submittedName>
</protein>
<feature type="transmembrane region" description="Helical" evidence="1">
    <location>
        <begin position="40"/>
        <end position="58"/>
    </location>
</feature>
<proteinExistence type="predicted"/>
<dbReference type="Proteomes" id="UP001155280">
    <property type="component" value="Unassembled WGS sequence"/>
</dbReference>
<evidence type="ECO:0000313" key="2">
    <source>
        <dbReference type="EMBL" id="MCP9199620.1"/>
    </source>
</evidence>
<feature type="transmembrane region" description="Helical" evidence="1">
    <location>
        <begin position="63"/>
        <end position="81"/>
    </location>
</feature>
<dbReference type="EMBL" id="JANCNS010000001">
    <property type="protein sequence ID" value="MCP9199620.1"/>
    <property type="molecule type" value="Genomic_DNA"/>
</dbReference>
<keyword evidence="1" id="KW-0472">Membrane</keyword>
<gene>
    <name evidence="2" type="ORF">MKO06_06865</name>
</gene>